<dbReference type="Pfam" id="PF04769">
    <property type="entry name" value="MATalpha_HMGbox"/>
    <property type="match status" value="1"/>
</dbReference>
<evidence type="ECO:0000259" key="7">
    <source>
        <dbReference type="PROSITE" id="PS51325"/>
    </source>
</evidence>
<keyword evidence="1 5" id="KW-0805">Transcription regulation</keyword>
<organism evidence="8">
    <name type="scientific">Thielaviopsis punctulata</name>
    <dbReference type="NCBI Taxonomy" id="72032"/>
    <lineage>
        <taxon>Eukaryota</taxon>
        <taxon>Fungi</taxon>
        <taxon>Dikarya</taxon>
        <taxon>Ascomycota</taxon>
        <taxon>Pezizomycotina</taxon>
        <taxon>Sordariomycetes</taxon>
        <taxon>Hypocreomycetidae</taxon>
        <taxon>Microascales</taxon>
        <taxon>Ceratocystidaceae</taxon>
        <taxon>Thielaviopsis</taxon>
    </lineage>
</organism>
<feature type="region of interest" description="Disordered" evidence="6">
    <location>
        <begin position="67"/>
        <end position="124"/>
    </location>
</feature>
<evidence type="ECO:0000256" key="5">
    <source>
        <dbReference type="RuleBase" id="RU003516"/>
    </source>
</evidence>
<evidence type="ECO:0000313" key="8">
    <source>
        <dbReference type="EMBL" id="APD26244.1"/>
    </source>
</evidence>
<comment type="subcellular location">
    <subcellularLocation>
        <location evidence="5">Nucleus</location>
    </subcellularLocation>
</comment>
<dbReference type="InterPro" id="IPR006856">
    <property type="entry name" value="MATalpha_HMGbox"/>
</dbReference>
<dbReference type="PROSITE" id="PS51325">
    <property type="entry name" value="ALPHA_BOX"/>
    <property type="match status" value="1"/>
</dbReference>
<gene>
    <name evidence="8" type="primary">MAT1-1-1</name>
</gene>
<keyword evidence="4 5" id="KW-0539">Nucleus</keyword>
<keyword evidence="3 5" id="KW-0804">Transcription</keyword>
<evidence type="ECO:0000256" key="4">
    <source>
        <dbReference type="ARBA" id="ARBA00023242"/>
    </source>
</evidence>
<protein>
    <submittedName>
        <fullName evidence="8">Putative mating type 1-1-1 protein</fullName>
    </submittedName>
</protein>
<feature type="domain" description="Alpha box" evidence="7">
    <location>
        <begin position="123"/>
        <end position="178"/>
    </location>
</feature>
<accession>A0A288R678</accession>
<sequence>MAPPTIDPTLQGDRPSASEHGDVDLMELLQTLSNDQILRLIPKSAVQNLHYISHLIRTGDFDPNSLTSSSPIDTISRSASPTESQFSGSSSPTLVPSTPRSAYVESVTSRSPSTPNESSEEEKVKRPLNGFIAFRTYYQKMFSHLPQKNISTIITQLWKSDPFQSRWMLIGRLYSFIRDTIGKSQTKLSDFLQIAAPVMCTPTPEEYLRKLCWVMSCSDGSDVSFFQDRVGLREYLRSTKTQFSPTSEQELLNHCIVRGYLPEFSDALLAKLAQNNNTVIPSRDRSSKKRPYEEMVYQQSFTVTHEASPVSDTKPEFRMNTWCLENETYLTPTTSDVFQTPPPSMLSYSDPVWFSMPVQQPISLNFKPSLLEEQGQAFGIFNMPPDQLYDIADPFQESTIAF</sequence>
<evidence type="ECO:0000256" key="1">
    <source>
        <dbReference type="ARBA" id="ARBA00023015"/>
    </source>
</evidence>
<dbReference type="GO" id="GO:0005634">
    <property type="term" value="C:nucleus"/>
    <property type="evidence" value="ECO:0007669"/>
    <property type="project" value="UniProtKB-SubCell"/>
</dbReference>
<dbReference type="GO" id="GO:0045895">
    <property type="term" value="P:positive regulation of mating-type specific transcription, DNA-templated"/>
    <property type="evidence" value="ECO:0007669"/>
    <property type="project" value="InterPro"/>
</dbReference>
<evidence type="ECO:0000256" key="6">
    <source>
        <dbReference type="SAM" id="MobiDB-lite"/>
    </source>
</evidence>
<dbReference type="GO" id="GO:0008301">
    <property type="term" value="F:DNA binding, bending"/>
    <property type="evidence" value="ECO:0007669"/>
    <property type="project" value="InterPro"/>
</dbReference>
<evidence type="ECO:0000256" key="3">
    <source>
        <dbReference type="ARBA" id="ARBA00023163"/>
    </source>
</evidence>
<feature type="compositionally biased region" description="Polar residues" evidence="6">
    <location>
        <begin position="67"/>
        <end position="100"/>
    </location>
</feature>
<dbReference type="AlphaFoldDB" id="A0A288R678"/>
<dbReference type="SUPFAM" id="SSF47095">
    <property type="entry name" value="HMG-box"/>
    <property type="match status" value="1"/>
</dbReference>
<keyword evidence="2 5" id="KW-0238">DNA-binding</keyword>
<proteinExistence type="inferred from homology"/>
<comment type="similarity">
    <text evidence="5">Belongs to the MATALPHA1 family.</text>
</comment>
<dbReference type="EMBL" id="KX989056">
    <property type="protein sequence ID" value="APD26244.1"/>
    <property type="molecule type" value="Genomic_DNA"/>
</dbReference>
<name>A0A288R678_9PEZI</name>
<evidence type="ECO:0000256" key="2">
    <source>
        <dbReference type="ARBA" id="ARBA00023125"/>
    </source>
</evidence>
<reference evidence="8" key="1">
    <citation type="journal article" date="2018" name="Fungal Genet. Biol.">
        <title>Unexpected placement of the MAT1-1-2 gene in the MAT1-2 idiomorph of Thielaviopsis.</title>
        <authorList>
            <person name="Wilken P.M."/>
            <person name="Steenkamp E.T."/>
            <person name="van der Nest M.A."/>
            <person name="Wingfield M.J."/>
            <person name="de Beer Z.W."/>
            <person name="Wingfield B.D."/>
        </authorList>
    </citation>
    <scope>NUCLEOTIDE SEQUENCE</scope>
    <source>
        <strain evidence="8">CMW 1032</strain>
    </source>
</reference>
<dbReference type="InterPro" id="IPR036910">
    <property type="entry name" value="HMG_box_dom_sf"/>
</dbReference>
<feature type="compositionally biased region" description="Low complexity" evidence="6">
    <location>
        <begin position="108"/>
        <end position="117"/>
    </location>
</feature>